<evidence type="ECO:0008006" key="4">
    <source>
        <dbReference type="Google" id="ProtNLM"/>
    </source>
</evidence>
<organism evidence="2 3">
    <name type="scientific">Chaetomium fimeti</name>
    <dbReference type="NCBI Taxonomy" id="1854472"/>
    <lineage>
        <taxon>Eukaryota</taxon>
        <taxon>Fungi</taxon>
        <taxon>Dikarya</taxon>
        <taxon>Ascomycota</taxon>
        <taxon>Pezizomycotina</taxon>
        <taxon>Sordariomycetes</taxon>
        <taxon>Sordariomycetidae</taxon>
        <taxon>Sordariales</taxon>
        <taxon>Chaetomiaceae</taxon>
        <taxon>Chaetomium</taxon>
    </lineage>
</organism>
<gene>
    <name evidence="2" type="ORF">B0H64DRAFT_440189</name>
</gene>
<dbReference type="RefSeq" id="XP_062660199.1">
    <property type="nucleotide sequence ID" value="XM_062806467.1"/>
</dbReference>
<sequence>MKTQSLILAAVATYAGVSEAGICWTNGLNLLMGGQPWGGSCNQPPVNPPPPPPPPACVPNTVYKIDPAVAASAKAACMALNPPRNTPLFDENGNPACCVPIYSGGVQVC</sequence>
<feature type="signal peptide" evidence="1">
    <location>
        <begin position="1"/>
        <end position="20"/>
    </location>
</feature>
<evidence type="ECO:0000313" key="3">
    <source>
        <dbReference type="Proteomes" id="UP001278766"/>
    </source>
</evidence>
<keyword evidence="1" id="KW-0732">Signal</keyword>
<protein>
    <recommendedName>
        <fullName evidence="4">Secreted protein</fullName>
    </recommendedName>
</protein>
<reference evidence="2" key="2">
    <citation type="submission" date="2023-06" db="EMBL/GenBank/DDBJ databases">
        <authorList>
            <consortium name="Lawrence Berkeley National Laboratory"/>
            <person name="Haridas S."/>
            <person name="Hensen N."/>
            <person name="Bonometti L."/>
            <person name="Westerberg I."/>
            <person name="Brannstrom I.O."/>
            <person name="Guillou S."/>
            <person name="Cros-Aarteil S."/>
            <person name="Calhoun S."/>
            <person name="Kuo A."/>
            <person name="Mondo S."/>
            <person name="Pangilinan J."/>
            <person name="Riley R."/>
            <person name="Labutti K."/>
            <person name="Andreopoulos B."/>
            <person name="Lipzen A."/>
            <person name="Chen C."/>
            <person name="Yanf M."/>
            <person name="Daum C."/>
            <person name="Ng V."/>
            <person name="Clum A."/>
            <person name="Steindorff A."/>
            <person name="Ohm R."/>
            <person name="Martin F."/>
            <person name="Silar P."/>
            <person name="Natvig D."/>
            <person name="Lalanne C."/>
            <person name="Gautier V."/>
            <person name="Ament-Velasquez S.L."/>
            <person name="Kruys A."/>
            <person name="Hutchinson M.I."/>
            <person name="Powell A.J."/>
            <person name="Barry K."/>
            <person name="Miller A.N."/>
            <person name="Grigoriev I.V."/>
            <person name="Debuchy R."/>
            <person name="Gladieux P."/>
            <person name="Thoren M.H."/>
            <person name="Johannesson H."/>
        </authorList>
    </citation>
    <scope>NUCLEOTIDE SEQUENCE</scope>
    <source>
        <strain evidence="2">CBS 168.71</strain>
    </source>
</reference>
<dbReference type="AlphaFoldDB" id="A0AAE0HHR4"/>
<dbReference type="EMBL" id="JAUEPN010000003">
    <property type="protein sequence ID" value="KAK3296685.1"/>
    <property type="molecule type" value="Genomic_DNA"/>
</dbReference>
<proteinExistence type="predicted"/>
<evidence type="ECO:0000256" key="1">
    <source>
        <dbReference type="SAM" id="SignalP"/>
    </source>
</evidence>
<evidence type="ECO:0000313" key="2">
    <source>
        <dbReference type="EMBL" id="KAK3296685.1"/>
    </source>
</evidence>
<keyword evidence="3" id="KW-1185">Reference proteome</keyword>
<comment type="caution">
    <text evidence="2">The sequence shown here is derived from an EMBL/GenBank/DDBJ whole genome shotgun (WGS) entry which is preliminary data.</text>
</comment>
<reference evidence="2" key="1">
    <citation type="journal article" date="2023" name="Mol. Phylogenet. Evol.">
        <title>Genome-scale phylogeny and comparative genomics of the fungal order Sordariales.</title>
        <authorList>
            <person name="Hensen N."/>
            <person name="Bonometti L."/>
            <person name="Westerberg I."/>
            <person name="Brannstrom I.O."/>
            <person name="Guillou S."/>
            <person name="Cros-Aarteil S."/>
            <person name="Calhoun S."/>
            <person name="Haridas S."/>
            <person name="Kuo A."/>
            <person name="Mondo S."/>
            <person name="Pangilinan J."/>
            <person name="Riley R."/>
            <person name="LaButti K."/>
            <person name="Andreopoulos B."/>
            <person name="Lipzen A."/>
            <person name="Chen C."/>
            <person name="Yan M."/>
            <person name="Daum C."/>
            <person name="Ng V."/>
            <person name="Clum A."/>
            <person name="Steindorff A."/>
            <person name="Ohm R.A."/>
            <person name="Martin F."/>
            <person name="Silar P."/>
            <person name="Natvig D.O."/>
            <person name="Lalanne C."/>
            <person name="Gautier V."/>
            <person name="Ament-Velasquez S.L."/>
            <person name="Kruys A."/>
            <person name="Hutchinson M.I."/>
            <person name="Powell A.J."/>
            <person name="Barry K."/>
            <person name="Miller A.N."/>
            <person name="Grigoriev I.V."/>
            <person name="Debuchy R."/>
            <person name="Gladieux P."/>
            <person name="Hiltunen Thoren M."/>
            <person name="Johannesson H."/>
        </authorList>
    </citation>
    <scope>NUCLEOTIDE SEQUENCE</scope>
    <source>
        <strain evidence="2">CBS 168.71</strain>
    </source>
</reference>
<accession>A0AAE0HHR4</accession>
<name>A0AAE0HHR4_9PEZI</name>
<dbReference type="GeneID" id="87843415"/>
<feature type="chain" id="PRO_5041987986" description="Secreted protein" evidence="1">
    <location>
        <begin position="21"/>
        <end position="109"/>
    </location>
</feature>
<dbReference type="Proteomes" id="UP001278766">
    <property type="component" value="Unassembled WGS sequence"/>
</dbReference>